<sequence length="89" mass="9291">MLGFIIAAIAGFLVPQLETAIGKPVTARLRKVIPIDGSEHRAITLLIAMLIAAFVASIFDSGNAIGLSVGLLLGYFATRILAVVQGKQS</sequence>
<comment type="caution">
    <text evidence="2">The sequence shown here is derived from an EMBL/GenBank/DDBJ whole genome shotgun (WGS) entry which is preliminary data.</text>
</comment>
<evidence type="ECO:0000313" key="3">
    <source>
        <dbReference type="Proteomes" id="UP000535415"/>
    </source>
</evidence>
<dbReference type="AlphaFoldDB" id="A0A7W9BK77"/>
<evidence type="ECO:0000313" key="2">
    <source>
        <dbReference type="EMBL" id="MBB5721787.1"/>
    </source>
</evidence>
<protein>
    <submittedName>
        <fullName evidence="2">Uncharacterized protein</fullName>
    </submittedName>
</protein>
<dbReference type="RefSeq" id="WP_183527450.1">
    <property type="nucleotide sequence ID" value="NZ_JACIJM010000003.1"/>
</dbReference>
<dbReference type="Proteomes" id="UP000535415">
    <property type="component" value="Unassembled WGS sequence"/>
</dbReference>
<feature type="transmembrane region" description="Helical" evidence="1">
    <location>
        <begin position="43"/>
        <end position="59"/>
    </location>
</feature>
<keyword evidence="3" id="KW-1185">Reference proteome</keyword>
<accession>A0A7W9BK77</accession>
<gene>
    <name evidence="2" type="ORF">FHS72_001399</name>
</gene>
<keyword evidence="1" id="KW-1133">Transmembrane helix</keyword>
<keyword evidence="1" id="KW-0472">Membrane</keyword>
<evidence type="ECO:0000256" key="1">
    <source>
        <dbReference type="SAM" id="Phobius"/>
    </source>
</evidence>
<reference evidence="2 3" key="1">
    <citation type="submission" date="2020-08" db="EMBL/GenBank/DDBJ databases">
        <title>Genomic Encyclopedia of Type Strains, Phase IV (KMG-IV): sequencing the most valuable type-strain genomes for metagenomic binning, comparative biology and taxonomic classification.</title>
        <authorList>
            <person name="Goeker M."/>
        </authorList>
    </citation>
    <scope>NUCLEOTIDE SEQUENCE [LARGE SCALE GENOMIC DNA]</scope>
    <source>
        <strain evidence="2 3">DSM 101064</strain>
    </source>
</reference>
<dbReference type="EMBL" id="JACIJM010000003">
    <property type="protein sequence ID" value="MBB5721787.1"/>
    <property type="molecule type" value="Genomic_DNA"/>
</dbReference>
<organism evidence="2 3">
    <name type="scientific">Yoonia ponticola</name>
    <dbReference type="NCBI Taxonomy" id="1524255"/>
    <lineage>
        <taxon>Bacteria</taxon>
        <taxon>Pseudomonadati</taxon>
        <taxon>Pseudomonadota</taxon>
        <taxon>Alphaproteobacteria</taxon>
        <taxon>Rhodobacterales</taxon>
        <taxon>Paracoccaceae</taxon>
        <taxon>Yoonia</taxon>
    </lineage>
</organism>
<name>A0A7W9BK77_9RHOB</name>
<feature type="transmembrane region" description="Helical" evidence="1">
    <location>
        <begin position="64"/>
        <end position="84"/>
    </location>
</feature>
<proteinExistence type="predicted"/>
<keyword evidence="1" id="KW-0812">Transmembrane</keyword>